<accession>A0A562SXR1</accession>
<evidence type="ECO:0000259" key="1">
    <source>
        <dbReference type="PROSITE" id="PS50042"/>
    </source>
</evidence>
<dbReference type="InterPro" id="IPR000595">
    <property type="entry name" value="cNMP-bd_dom"/>
</dbReference>
<name>A0A562SXR1_9BACT</name>
<dbReference type="InterPro" id="IPR014710">
    <property type="entry name" value="RmlC-like_jellyroll"/>
</dbReference>
<sequence>MNTDLLLSNIKQYVHLTAEEEREILQYVIKRPFKRGDFINTEGEVNRYTNFIAEGSARVYFIDAEGYEHVVQLGISRWWVGDFPSFITQTPATMYTEALEKTNTLSFSYDDLQTLYDTVPKMERFFRLLIQRAYAAFHKRTLQTLSMDAEQRYLAFATAYPNMDQQISAKHIASYIGISPEFLSTIKKRIVLKQREQRKNIN</sequence>
<feature type="domain" description="Cyclic nucleotide-binding" evidence="1">
    <location>
        <begin position="12"/>
        <end position="115"/>
    </location>
</feature>
<dbReference type="InterPro" id="IPR018490">
    <property type="entry name" value="cNMP-bd_dom_sf"/>
</dbReference>
<dbReference type="Pfam" id="PF00027">
    <property type="entry name" value="cNMP_binding"/>
    <property type="match status" value="1"/>
</dbReference>
<organism evidence="2 3">
    <name type="scientific">Lacibacter cauensis</name>
    <dbReference type="NCBI Taxonomy" id="510947"/>
    <lineage>
        <taxon>Bacteria</taxon>
        <taxon>Pseudomonadati</taxon>
        <taxon>Bacteroidota</taxon>
        <taxon>Chitinophagia</taxon>
        <taxon>Chitinophagales</taxon>
        <taxon>Chitinophagaceae</taxon>
        <taxon>Lacibacter</taxon>
    </lineage>
</organism>
<dbReference type="Proteomes" id="UP000316167">
    <property type="component" value="Unassembled WGS sequence"/>
</dbReference>
<dbReference type="EMBL" id="VLLE01000002">
    <property type="protein sequence ID" value="TWI85500.1"/>
    <property type="molecule type" value="Genomic_DNA"/>
</dbReference>
<dbReference type="AlphaFoldDB" id="A0A562SXR1"/>
<proteinExistence type="predicted"/>
<keyword evidence="3" id="KW-1185">Reference proteome</keyword>
<dbReference type="OrthoDB" id="9152304at2"/>
<dbReference type="CDD" id="cd00038">
    <property type="entry name" value="CAP_ED"/>
    <property type="match status" value="1"/>
</dbReference>
<protein>
    <submittedName>
        <fullName evidence="2">CRP-like cAMP-binding protein</fullName>
    </submittedName>
</protein>
<dbReference type="Gene3D" id="2.60.120.10">
    <property type="entry name" value="Jelly Rolls"/>
    <property type="match status" value="1"/>
</dbReference>
<dbReference type="SUPFAM" id="SSF51206">
    <property type="entry name" value="cAMP-binding domain-like"/>
    <property type="match status" value="1"/>
</dbReference>
<evidence type="ECO:0000313" key="2">
    <source>
        <dbReference type="EMBL" id="TWI85500.1"/>
    </source>
</evidence>
<evidence type="ECO:0000313" key="3">
    <source>
        <dbReference type="Proteomes" id="UP000316167"/>
    </source>
</evidence>
<dbReference type="PROSITE" id="PS50042">
    <property type="entry name" value="CNMP_BINDING_3"/>
    <property type="match status" value="1"/>
</dbReference>
<dbReference type="RefSeq" id="WP_144884449.1">
    <property type="nucleotide sequence ID" value="NZ_VLLE01000002.1"/>
</dbReference>
<gene>
    <name evidence="2" type="ORF">IQ13_0663</name>
</gene>
<reference evidence="2 3" key="1">
    <citation type="journal article" date="2015" name="Stand. Genomic Sci.">
        <title>Genomic Encyclopedia of Bacterial and Archaeal Type Strains, Phase III: the genomes of soil and plant-associated and newly described type strains.</title>
        <authorList>
            <person name="Whitman W.B."/>
            <person name="Woyke T."/>
            <person name="Klenk H.P."/>
            <person name="Zhou Y."/>
            <person name="Lilburn T.G."/>
            <person name="Beck B.J."/>
            <person name="De Vos P."/>
            <person name="Vandamme P."/>
            <person name="Eisen J.A."/>
            <person name="Garrity G."/>
            <person name="Hugenholtz P."/>
            <person name="Kyrpides N.C."/>
        </authorList>
    </citation>
    <scope>NUCLEOTIDE SEQUENCE [LARGE SCALE GENOMIC DNA]</scope>
    <source>
        <strain evidence="2 3">CGMCC 1.7271</strain>
    </source>
</reference>
<comment type="caution">
    <text evidence="2">The sequence shown here is derived from an EMBL/GenBank/DDBJ whole genome shotgun (WGS) entry which is preliminary data.</text>
</comment>